<organism evidence="5 6">
    <name type="scientific">Colletotrichum zoysiae</name>
    <dbReference type="NCBI Taxonomy" id="1216348"/>
    <lineage>
        <taxon>Eukaryota</taxon>
        <taxon>Fungi</taxon>
        <taxon>Dikarya</taxon>
        <taxon>Ascomycota</taxon>
        <taxon>Pezizomycotina</taxon>
        <taxon>Sordariomycetes</taxon>
        <taxon>Hypocreomycetidae</taxon>
        <taxon>Glomerellales</taxon>
        <taxon>Glomerellaceae</taxon>
        <taxon>Colletotrichum</taxon>
        <taxon>Colletotrichum graminicola species complex</taxon>
    </lineage>
</organism>
<dbReference type="GO" id="GO:0004674">
    <property type="term" value="F:protein serine/threonine kinase activity"/>
    <property type="evidence" value="ECO:0007669"/>
    <property type="project" value="UniProtKB-EC"/>
</dbReference>
<dbReference type="SUPFAM" id="SSF56112">
    <property type="entry name" value="Protein kinase-like (PK-like)"/>
    <property type="match status" value="1"/>
</dbReference>
<dbReference type="Pfam" id="PF01636">
    <property type="entry name" value="APH"/>
    <property type="match status" value="1"/>
</dbReference>
<dbReference type="InterPro" id="IPR002575">
    <property type="entry name" value="Aminoglycoside_PTrfase"/>
</dbReference>
<comment type="catalytic activity">
    <reaction evidence="3">
        <text>L-seryl-[protein] + ATP = O-phospho-L-seryl-[protein] + ADP + H(+)</text>
        <dbReference type="Rhea" id="RHEA:17989"/>
        <dbReference type="Rhea" id="RHEA-COMP:9863"/>
        <dbReference type="Rhea" id="RHEA-COMP:11604"/>
        <dbReference type="ChEBI" id="CHEBI:15378"/>
        <dbReference type="ChEBI" id="CHEBI:29999"/>
        <dbReference type="ChEBI" id="CHEBI:30616"/>
        <dbReference type="ChEBI" id="CHEBI:83421"/>
        <dbReference type="ChEBI" id="CHEBI:456216"/>
        <dbReference type="EC" id="2.7.11.1"/>
    </reaction>
</comment>
<evidence type="ECO:0000259" key="4">
    <source>
        <dbReference type="Pfam" id="PF01636"/>
    </source>
</evidence>
<dbReference type="PROSITE" id="PS00109">
    <property type="entry name" value="PROTEIN_KINASE_TYR"/>
    <property type="match status" value="1"/>
</dbReference>
<name>A0AAD9M0T6_9PEZI</name>
<accession>A0AAD9M0T6</accession>
<dbReference type="InterPro" id="IPR051678">
    <property type="entry name" value="AGP_Transferase"/>
</dbReference>
<evidence type="ECO:0000313" key="5">
    <source>
        <dbReference type="EMBL" id="KAK2027852.1"/>
    </source>
</evidence>
<evidence type="ECO:0000256" key="2">
    <source>
        <dbReference type="ARBA" id="ARBA00047899"/>
    </source>
</evidence>
<comment type="caution">
    <text evidence="5">The sequence shown here is derived from an EMBL/GenBank/DDBJ whole genome shotgun (WGS) entry which is preliminary data.</text>
</comment>
<dbReference type="InterPro" id="IPR008266">
    <property type="entry name" value="Tyr_kinase_AS"/>
</dbReference>
<protein>
    <recommendedName>
        <fullName evidence="1">non-specific serine/threonine protein kinase</fullName>
        <ecNumber evidence="1">2.7.11.1</ecNumber>
    </recommendedName>
</protein>
<keyword evidence="6" id="KW-1185">Reference proteome</keyword>
<evidence type="ECO:0000256" key="1">
    <source>
        <dbReference type="ARBA" id="ARBA00012513"/>
    </source>
</evidence>
<dbReference type="EC" id="2.7.11.1" evidence="1"/>
<dbReference type="AlphaFoldDB" id="A0AAD9M0T6"/>
<reference evidence="5" key="1">
    <citation type="submission" date="2021-06" db="EMBL/GenBank/DDBJ databases">
        <title>Comparative genomics, transcriptomics and evolutionary studies reveal genomic signatures of adaptation to plant cell wall in hemibiotrophic fungi.</title>
        <authorList>
            <consortium name="DOE Joint Genome Institute"/>
            <person name="Baroncelli R."/>
            <person name="Diaz J.F."/>
            <person name="Benocci T."/>
            <person name="Peng M."/>
            <person name="Battaglia E."/>
            <person name="Haridas S."/>
            <person name="Andreopoulos W."/>
            <person name="Labutti K."/>
            <person name="Pangilinan J."/>
            <person name="Floch G.L."/>
            <person name="Makela M.R."/>
            <person name="Henrissat B."/>
            <person name="Grigoriev I.V."/>
            <person name="Crouch J.A."/>
            <person name="De Vries R.P."/>
            <person name="Sukno S.A."/>
            <person name="Thon M.R."/>
        </authorList>
    </citation>
    <scope>NUCLEOTIDE SEQUENCE</scope>
    <source>
        <strain evidence="5">MAFF235873</strain>
    </source>
</reference>
<feature type="domain" description="Aminoglycoside phosphotransferase" evidence="4">
    <location>
        <begin position="113"/>
        <end position="318"/>
    </location>
</feature>
<dbReference type="PANTHER" id="PTHR21310">
    <property type="entry name" value="AMINOGLYCOSIDE PHOSPHOTRANSFERASE-RELATED-RELATED"/>
    <property type="match status" value="1"/>
</dbReference>
<sequence>MVVNVNDAGFERRLAVVQQILHDYGLQASNISTLAYDEEYQYPFNNFLFKVELTTPAFASSFPGTQPGTRRAPSEGVSTLVIKLSNLAAHDVNNANRIANDVASQHLVRESMAKGGLDPMVPYVYAWAPATTTDEVDEKGFGWIISEFRSGVDLGPEFSSLDVESQKHVFHQMAAVLGAMQIADLPEGVTKFGGGLKFDSNGHIVDGESPSMQDVKPAASYLEWRVEKLRSRLERAAESPIIQGWKSNGVATRIEKFLASGGPQKVLSTVDVHRKCLIHGDLTIYNMLFDKNTKKVSAVLDFDFASISHPFEEFISMSFSHTGGNVGDNNTVISQAILSGDFTAPPADLDEESAKEWELGKMWNTVLQESAAFAPSQIEGVDQIRDLMRLQSLLCPYRLSSVSAAEELDDEKRARLRENAEVDLTGWLTKHGY</sequence>
<dbReference type="Proteomes" id="UP001232148">
    <property type="component" value="Unassembled WGS sequence"/>
</dbReference>
<dbReference type="EMBL" id="MU842888">
    <property type="protein sequence ID" value="KAK2027852.1"/>
    <property type="molecule type" value="Genomic_DNA"/>
</dbReference>
<proteinExistence type="predicted"/>
<dbReference type="InterPro" id="IPR011009">
    <property type="entry name" value="Kinase-like_dom_sf"/>
</dbReference>
<dbReference type="PANTHER" id="PTHR21310:SF15">
    <property type="entry name" value="AMINOGLYCOSIDE PHOSPHOTRANSFERASE DOMAIN-CONTAINING PROTEIN"/>
    <property type="match status" value="1"/>
</dbReference>
<comment type="catalytic activity">
    <reaction evidence="2">
        <text>L-threonyl-[protein] + ATP = O-phospho-L-threonyl-[protein] + ADP + H(+)</text>
        <dbReference type="Rhea" id="RHEA:46608"/>
        <dbReference type="Rhea" id="RHEA-COMP:11060"/>
        <dbReference type="Rhea" id="RHEA-COMP:11605"/>
        <dbReference type="ChEBI" id="CHEBI:15378"/>
        <dbReference type="ChEBI" id="CHEBI:30013"/>
        <dbReference type="ChEBI" id="CHEBI:30616"/>
        <dbReference type="ChEBI" id="CHEBI:61977"/>
        <dbReference type="ChEBI" id="CHEBI:456216"/>
        <dbReference type="EC" id="2.7.11.1"/>
    </reaction>
</comment>
<dbReference type="Gene3D" id="3.90.1200.10">
    <property type="match status" value="1"/>
</dbReference>
<gene>
    <name evidence="5" type="ORF">LX32DRAFT_428293</name>
</gene>
<evidence type="ECO:0000256" key="3">
    <source>
        <dbReference type="ARBA" id="ARBA00048679"/>
    </source>
</evidence>
<evidence type="ECO:0000313" key="6">
    <source>
        <dbReference type="Proteomes" id="UP001232148"/>
    </source>
</evidence>